<evidence type="ECO:0000313" key="4">
    <source>
        <dbReference type="Proteomes" id="UP000197032"/>
    </source>
</evidence>
<feature type="chain" id="PRO_5013300819" description="Doubled CXXCH motif domain-containing protein" evidence="1">
    <location>
        <begin position="26"/>
        <end position="321"/>
    </location>
</feature>
<dbReference type="Pfam" id="PF09699">
    <property type="entry name" value="Paired_CXXCH_1"/>
    <property type="match status" value="2"/>
</dbReference>
<protein>
    <recommendedName>
        <fullName evidence="2">Doubled CXXCH motif domain-containing protein</fullName>
    </recommendedName>
</protein>
<evidence type="ECO:0000259" key="2">
    <source>
        <dbReference type="Pfam" id="PF09699"/>
    </source>
</evidence>
<organism evidence="3 4">
    <name type="scientific">Calderihabitans maritimus</name>
    <dbReference type="NCBI Taxonomy" id="1246530"/>
    <lineage>
        <taxon>Bacteria</taxon>
        <taxon>Bacillati</taxon>
        <taxon>Bacillota</taxon>
        <taxon>Clostridia</taxon>
        <taxon>Neomoorellales</taxon>
        <taxon>Calderihabitantaceae</taxon>
        <taxon>Calderihabitans</taxon>
    </lineage>
</organism>
<sequence>MKRLSILVVLSLVFLLALGAGSALAATNGPHGNYSADTDACGQCHSTHAGNAANLIKFTLSGSYNAVYETCTACHSDTGSSKYDVINGVIYDPSANAGAGGYWAASGGGFDNVLTGGEPAADLTGVVATTSSHDVKGTGEIFAPGGDSTTGNGFTEFSCSNCHDPHGTSNSRQLISATTVTITVDPTTELKDEAIKYEAGINAFCGSCHTDFNVGTGSGDTAAGTYSTHTRHAVGVDPATYPGTNAASWTTGYLSQPSATLPLQFDGVNQQLTCLTCHYAHGTAATNIVTFDRVSNFGGTSNSSTLLRQNNRGVCESCHNK</sequence>
<dbReference type="OrthoDB" id="9814800at2"/>
<dbReference type="RefSeq" id="WP_088554687.1">
    <property type="nucleotide sequence ID" value="NZ_BDGJ01000164.1"/>
</dbReference>
<dbReference type="Proteomes" id="UP000197032">
    <property type="component" value="Unassembled WGS sequence"/>
</dbReference>
<gene>
    <name evidence="3" type="ORF">KKC1_27180</name>
</gene>
<keyword evidence="1" id="KW-0732">Signal</keyword>
<dbReference type="AlphaFoldDB" id="A0A1Z5HVL7"/>
<proteinExistence type="predicted"/>
<accession>A0A1Z5HVL7</accession>
<dbReference type="SUPFAM" id="SSF48695">
    <property type="entry name" value="Multiheme cytochromes"/>
    <property type="match status" value="1"/>
</dbReference>
<keyword evidence="4" id="KW-1185">Reference proteome</keyword>
<feature type="domain" description="Doubled CXXCH motif" evidence="2">
    <location>
        <begin position="156"/>
        <end position="212"/>
    </location>
</feature>
<feature type="signal peptide" evidence="1">
    <location>
        <begin position="1"/>
        <end position="25"/>
    </location>
</feature>
<dbReference type="InterPro" id="IPR036280">
    <property type="entry name" value="Multihaem_cyt_sf"/>
</dbReference>
<comment type="caution">
    <text evidence="3">The sequence shown here is derived from an EMBL/GenBank/DDBJ whole genome shotgun (WGS) entry which is preliminary data.</text>
</comment>
<name>A0A1Z5HVL7_9FIRM</name>
<dbReference type="InterPro" id="IPR010177">
    <property type="entry name" value="Paired_CXXCH_1"/>
</dbReference>
<evidence type="ECO:0000313" key="3">
    <source>
        <dbReference type="EMBL" id="GAW93589.1"/>
    </source>
</evidence>
<dbReference type="EMBL" id="BDGJ01000164">
    <property type="protein sequence ID" value="GAW93589.1"/>
    <property type="molecule type" value="Genomic_DNA"/>
</dbReference>
<evidence type="ECO:0000256" key="1">
    <source>
        <dbReference type="SAM" id="SignalP"/>
    </source>
</evidence>
<reference evidence="4" key="1">
    <citation type="journal article" date="2017" name="Appl. Environ. Microbiol.">
        <title>Genomic Analysis of Calderihabitans maritimus KKC1, a Thermophilic, Hydrogenogenic, Carboxydotrophic Bacterium Isolated from Marine Sediment.</title>
        <authorList>
            <person name="Omae K."/>
            <person name="Yoneda Y."/>
            <person name="Fukuyama Y."/>
            <person name="Yoshida T."/>
            <person name="Sako Y."/>
        </authorList>
    </citation>
    <scope>NUCLEOTIDE SEQUENCE [LARGE SCALE GENOMIC DNA]</scope>
    <source>
        <strain evidence="4">KKC1</strain>
    </source>
</reference>
<dbReference type="Gene3D" id="1.10.1130.10">
    <property type="entry name" value="Flavocytochrome C3, Chain A"/>
    <property type="match status" value="1"/>
</dbReference>
<feature type="domain" description="Doubled CXXCH motif" evidence="2">
    <location>
        <begin position="38"/>
        <end position="78"/>
    </location>
</feature>